<dbReference type="PANTHER" id="PTHR42804">
    <property type="entry name" value="ALDEHYDE DEHYDROGENASE"/>
    <property type="match status" value="1"/>
</dbReference>
<accession>A0ABV7R1Q0</accession>
<dbReference type="EMBL" id="JBHRXJ010000003">
    <property type="protein sequence ID" value="MFC3527607.1"/>
    <property type="molecule type" value="Genomic_DNA"/>
</dbReference>
<evidence type="ECO:0000256" key="1">
    <source>
        <dbReference type="ARBA" id="ARBA00009986"/>
    </source>
</evidence>
<name>A0ABV7R1Q0_9RHOB</name>
<evidence type="ECO:0000256" key="3">
    <source>
        <dbReference type="ARBA" id="ARBA00024226"/>
    </source>
</evidence>
<dbReference type="Gene3D" id="3.40.605.10">
    <property type="entry name" value="Aldehyde Dehydrogenase, Chain A, domain 1"/>
    <property type="match status" value="1"/>
</dbReference>
<feature type="domain" description="Aldehyde dehydrogenase" evidence="5">
    <location>
        <begin position="16"/>
        <end position="476"/>
    </location>
</feature>
<dbReference type="SUPFAM" id="SSF53720">
    <property type="entry name" value="ALDH-like"/>
    <property type="match status" value="1"/>
</dbReference>
<dbReference type="InterPro" id="IPR016163">
    <property type="entry name" value="Ald_DH_C"/>
</dbReference>
<dbReference type="PANTHER" id="PTHR42804:SF1">
    <property type="entry name" value="ALDEHYDE DEHYDROGENASE-RELATED"/>
    <property type="match status" value="1"/>
</dbReference>
<dbReference type="Pfam" id="PF00171">
    <property type="entry name" value="Aldedh"/>
    <property type="match status" value="1"/>
</dbReference>
<protein>
    <recommendedName>
        <fullName evidence="3">aldehyde dehydrogenase (NAD(+))</fullName>
        <ecNumber evidence="3">1.2.1.3</ecNumber>
    </recommendedName>
</protein>
<comment type="catalytic activity">
    <reaction evidence="4">
        <text>an aldehyde + NAD(+) + H2O = a carboxylate + NADH + 2 H(+)</text>
        <dbReference type="Rhea" id="RHEA:16185"/>
        <dbReference type="ChEBI" id="CHEBI:15377"/>
        <dbReference type="ChEBI" id="CHEBI:15378"/>
        <dbReference type="ChEBI" id="CHEBI:17478"/>
        <dbReference type="ChEBI" id="CHEBI:29067"/>
        <dbReference type="ChEBI" id="CHEBI:57540"/>
        <dbReference type="ChEBI" id="CHEBI:57945"/>
        <dbReference type="EC" id="1.2.1.3"/>
    </reaction>
</comment>
<gene>
    <name evidence="6" type="ORF">ACFOMH_05425</name>
</gene>
<comment type="caution">
    <text evidence="6">The sequence shown here is derived from an EMBL/GenBank/DDBJ whole genome shotgun (WGS) entry which is preliminary data.</text>
</comment>
<keyword evidence="7" id="KW-1185">Reference proteome</keyword>
<evidence type="ECO:0000256" key="2">
    <source>
        <dbReference type="ARBA" id="ARBA00023002"/>
    </source>
</evidence>
<dbReference type="InterPro" id="IPR015590">
    <property type="entry name" value="Aldehyde_DH_dom"/>
</dbReference>
<dbReference type="RefSeq" id="WP_374423749.1">
    <property type="nucleotide sequence ID" value="NZ_JBHRXJ010000003.1"/>
</dbReference>
<organism evidence="6 7">
    <name type="scientific">Paracoccus mangrovi</name>
    <dbReference type="NCBI Taxonomy" id="1715645"/>
    <lineage>
        <taxon>Bacteria</taxon>
        <taxon>Pseudomonadati</taxon>
        <taxon>Pseudomonadota</taxon>
        <taxon>Alphaproteobacteria</taxon>
        <taxon>Rhodobacterales</taxon>
        <taxon>Paracoccaceae</taxon>
        <taxon>Paracoccus</taxon>
    </lineage>
</organism>
<sequence length="483" mass="51991">MTALADLRKFYINGQWVDPASSRDLEVIDPSTEEPVAVISLGSQADTDAAVAAAKAAFPAWSETPPETRLAYVEKILDIYRRRAPDMARAISDEMGAPQDMALSDQTGVGEFHIATFIESFRNFEFIRPLGPHAPTTMVAWEPIGVIGLITPWNWPMNQVTLKVIPAILTGNTVVLKPSEIAPLSSVLFTEIVDEAGLPPGVYNMVNGDGLGVGTQLSVHPDVDMISFTGSTRAGIAITKAAADTVKKVALELGGKGANLVFADADPKAVERGARHCFNNSGQSCNAPTRMLVERSFYDQAVEQARKVAEETAVASAHQPGRHIGPVVSKLQWDKIQDMIQQGIDEGARLVAGGPGLPEGVNRGYFVRPTVFADVTNEMSVARQEIFGPVLSIIPFDSEEEAVDIANDTIFGLTNYVQTQDGARRNRLARKLRAGMIETNGQSRGRGSAFGGIKASGRAREGGVWGLEEFMDSKQISGWDLDA</sequence>
<dbReference type="Gene3D" id="3.40.309.10">
    <property type="entry name" value="Aldehyde Dehydrogenase, Chain A, domain 2"/>
    <property type="match status" value="1"/>
</dbReference>
<evidence type="ECO:0000313" key="6">
    <source>
        <dbReference type="EMBL" id="MFC3527607.1"/>
    </source>
</evidence>
<proteinExistence type="inferred from homology"/>
<dbReference type="InterPro" id="IPR016161">
    <property type="entry name" value="Ald_DH/histidinol_DH"/>
</dbReference>
<evidence type="ECO:0000259" key="5">
    <source>
        <dbReference type="Pfam" id="PF00171"/>
    </source>
</evidence>
<evidence type="ECO:0000256" key="4">
    <source>
        <dbReference type="ARBA" id="ARBA00049194"/>
    </source>
</evidence>
<dbReference type="Proteomes" id="UP001595721">
    <property type="component" value="Unassembled WGS sequence"/>
</dbReference>
<keyword evidence="2" id="KW-0560">Oxidoreductase</keyword>
<comment type="similarity">
    <text evidence="1">Belongs to the aldehyde dehydrogenase family.</text>
</comment>
<dbReference type="CDD" id="cd07138">
    <property type="entry name" value="ALDH_CddD_SSP0762"/>
    <property type="match status" value="1"/>
</dbReference>
<dbReference type="EC" id="1.2.1.3" evidence="3"/>
<dbReference type="InterPro" id="IPR016160">
    <property type="entry name" value="Ald_DH_CS_CYS"/>
</dbReference>
<reference evidence="7" key="1">
    <citation type="journal article" date="2019" name="Int. J. Syst. Evol. Microbiol.">
        <title>The Global Catalogue of Microorganisms (GCM) 10K type strain sequencing project: providing services to taxonomists for standard genome sequencing and annotation.</title>
        <authorList>
            <consortium name="The Broad Institute Genomics Platform"/>
            <consortium name="The Broad Institute Genome Sequencing Center for Infectious Disease"/>
            <person name="Wu L."/>
            <person name="Ma J."/>
        </authorList>
    </citation>
    <scope>NUCLEOTIDE SEQUENCE [LARGE SCALE GENOMIC DNA]</scope>
    <source>
        <strain evidence="7">KCTC 42899</strain>
    </source>
</reference>
<dbReference type="PROSITE" id="PS00070">
    <property type="entry name" value="ALDEHYDE_DEHYDR_CYS"/>
    <property type="match status" value="1"/>
</dbReference>
<evidence type="ECO:0000313" key="7">
    <source>
        <dbReference type="Proteomes" id="UP001595721"/>
    </source>
</evidence>
<dbReference type="InterPro" id="IPR016162">
    <property type="entry name" value="Ald_DH_N"/>
</dbReference>